<keyword evidence="1" id="KW-1133">Transmembrane helix</keyword>
<dbReference type="PANTHER" id="PTHR12277">
    <property type="entry name" value="ALPHA/BETA HYDROLASE DOMAIN-CONTAINING PROTEIN"/>
    <property type="match status" value="1"/>
</dbReference>
<evidence type="ECO:0000259" key="2">
    <source>
        <dbReference type="Pfam" id="PF00561"/>
    </source>
</evidence>
<dbReference type="GO" id="GO:0008474">
    <property type="term" value="F:palmitoyl-(protein) hydrolase activity"/>
    <property type="evidence" value="ECO:0007669"/>
    <property type="project" value="TreeGrafter"/>
</dbReference>
<accession>A0AAN7U092</accession>
<proteinExistence type="predicted"/>
<evidence type="ECO:0000256" key="1">
    <source>
        <dbReference type="SAM" id="Phobius"/>
    </source>
</evidence>
<organism evidence="3 4">
    <name type="scientific">Dictyostelium firmibasis</name>
    <dbReference type="NCBI Taxonomy" id="79012"/>
    <lineage>
        <taxon>Eukaryota</taxon>
        <taxon>Amoebozoa</taxon>
        <taxon>Evosea</taxon>
        <taxon>Eumycetozoa</taxon>
        <taxon>Dictyostelia</taxon>
        <taxon>Dictyosteliales</taxon>
        <taxon>Dictyosteliaceae</taxon>
        <taxon>Dictyostelium</taxon>
    </lineage>
</organism>
<dbReference type="SUPFAM" id="SSF53474">
    <property type="entry name" value="alpha/beta-Hydrolases"/>
    <property type="match status" value="1"/>
</dbReference>
<comment type="caution">
    <text evidence="3">The sequence shown here is derived from an EMBL/GenBank/DDBJ whole genome shotgun (WGS) entry which is preliminary data.</text>
</comment>
<dbReference type="Gene3D" id="3.40.50.1820">
    <property type="entry name" value="alpha/beta hydrolase"/>
    <property type="match status" value="1"/>
</dbReference>
<protein>
    <recommendedName>
        <fullName evidence="2">AB hydrolase-1 domain-containing protein</fullName>
    </recommendedName>
</protein>
<sequence>MYSALISTAYWGSIIAATGLLCIASLIYTQQEKLLYIPDRSYMLQPSQFGFEDNFEEIFLTTSDGVKIQTWLFRQENSKSVPTLLFCHSNAGNLSHRLENIRHLFDNVRCNIFILSYRGYGKSQGSPTEIGLKKDIDACMEYLLNDPTIDSNTIMCFGRSLGGAVAIDTAYRYPNNIKALILENTFSSVPDMVDAVLPMLKLFKPFCRSRWDSKETIKHITCDILFLSAKNDELVPASHMKLLEKHAHQCRKKTIVFENGQHMNLMFQHNYYKYIKEFMLEKFGEYF</sequence>
<name>A0AAN7U092_9MYCE</name>
<keyword evidence="1" id="KW-0472">Membrane</keyword>
<evidence type="ECO:0000313" key="4">
    <source>
        <dbReference type="Proteomes" id="UP001344447"/>
    </source>
</evidence>
<dbReference type="EMBL" id="JAVFKY010000003">
    <property type="protein sequence ID" value="KAK5579342.1"/>
    <property type="molecule type" value="Genomic_DNA"/>
</dbReference>
<dbReference type="Pfam" id="PF00561">
    <property type="entry name" value="Abhydrolase_1"/>
    <property type="match status" value="1"/>
</dbReference>
<feature type="domain" description="AB hydrolase-1" evidence="2">
    <location>
        <begin position="82"/>
        <end position="203"/>
    </location>
</feature>
<keyword evidence="1" id="KW-0812">Transmembrane</keyword>
<dbReference type="InterPro" id="IPR000073">
    <property type="entry name" value="AB_hydrolase_1"/>
</dbReference>
<dbReference type="AlphaFoldDB" id="A0AAN7U092"/>
<dbReference type="InterPro" id="IPR029058">
    <property type="entry name" value="AB_hydrolase_fold"/>
</dbReference>
<dbReference type="GO" id="GO:0016020">
    <property type="term" value="C:membrane"/>
    <property type="evidence" value="ECO:0007669"/>
    <property type="project" value="TreeGrafter"/>
</dbReference>
<dbReference type="PANTHER" id="PTHR12277:SF81">
    <property type="entry name" value="PROTEIN ABHD13"/>
    <property type="match status" value="1"/>
</dbReference>
<keyword evidence="4" id="KW-1185">Reference proteome</keyword>
<gene>
    <name evidence="3" type="ORF">RB653_009024</name>
</gene>
<reference evidence="3 4" key="1">
    <citation type="submission" date="2023-11" db="EMBL/GenBank/DDBJ databases">
        <title>Dfirmibasis_genome.</title>
        <authorList>
            <person name="Edelbroek B."/>
            <person name="Kjellin J."/>
            <person name="Jerlstrom-Hultqvist J."/>
            <person name="Soderbom F."/>
        </authorList>
    </citation>
    <scope>NUCLEOTIDE SEQUENCE [LARGE SCALE GENOMIC DNA]</scope>
    <source>
        <strain evidence="3 4">TNS-C-14</strain>
    </source>
</reference>
<feature type="transmembrane region" description="Helical" evidence="1">
    <location>
        <begin position="6"/>
        <end position="28"/>
    </location>
</feature>
<evidence type="ECO:0000313" key="3">
    <source>
        <dbReference type="EMBL" id="KAK5579342.1"/>
    </source>
</evidence>
<dbReference type="Proteomes" id="UP001344447">
    <property type="component" value="Unassembled WGS sequence"/>
</dbReference>